<protein>
    <submittedName>
        <fullName evidence="2">Kinase-like domain-containing protein</fullName>
    </submittedName>
</protein>
<dbReference type="InterPro" id="IPR050167">
    <property type="entry name" value="Ser_Thr_protein_kinase"/>
</dbReference>
<dbReference type="InterPro" id="IPR000719">
    <property type="entry name" value="Prot_kinase_dom"/>
</dbReference>
<dbReference type="PANTHER" id="PTHR23257">
    <property type="entry name" value="SERINE-THREONINE PROTEIN KINASE"/>
    <property type="match status" value="1"/>
</dbReference>
<reference evidence="2" key="1">
    <citation type="journal article" date="2020" name="New Phytol.">
        <title>Comparative genomics reveals dynamic genome evolution in host specialist ectomycorrhizal fungi.</title>
        <authorList>
            <person name="Lofgren L.A."/>
            <person name="Nguyen N.H."/>
            <person name="Vilgalys R."/>
            <person name="Ruytinx J."/>
            <person name="Liao H.L."/>
            <person name="Branco S."/>
            <person name="Kuo A."/>
            <person name="LaButti K."/>
            <person name="Lipzen A."/>
            <person name="Andreopoulos W."/>
            <person name="Pangilinan J."/>
            <person name="Riley R."/>
            <person name="Hundley H."/>
            <person name="Na H."/>
            <person name="Barry K."/>
            <person name="Grigoriev I.V."/>
            <person name="Stajich J.E."/>
            <person name="Kennedy P.G."/>
        </authorList>
    </citation>
    <scope>NUCLEOTIDE SEQUENCE</scope>
    <source>
        <strain evidence="2">DOB743</strain>
    </source>
</reference>
<dbReference type="GO" id="GO:0005524">
    <property type="term" value="F:ATP binding"/>
    <property type="evidence" value="ECO:0007669"/>
    <property type="project" value="InterPro"/>
</dbReference>
<accession>A0A9P7D5X6</accession>
<dbReference type="CDD" id="cd21037">
    <property type="entry name" value="MLKL_NTD"/>
    <property type="match status" value="1"/>
</dbReference>
<dbReference type="GO" id="GO:0007166">
    <property type="term" value="P:cell surface receptor signaling pathway"/>
    <property type="evidence" value="ECO:0007669"/>
    <property type="project" value="InterPro"/>
</dbReference>
<dbReference type="PANTHER" id="PTHR23257:SF958">
    <property type="entry name" value="SERINE_THREONINE-PROTEIN KINASE WNK4"/>
    <property type="match status" value="1"/>
</dbReference>
<dbReference type="InterPro" id="IPR059179">
    <property type="entry name" value="MLKL-like_MCAfunc"/>
</dbReference>
<organism evidence="2 3">
    <name type="scientific">Suillus placidus</name>
    <dbReference type="NCBI Taxonomy" id="48579"/>
    <lineage>
        <taxon>Eukaryota</taxon>
        <taxon>Fungi</taxon>
        <taxon>Dikarya</taxon>
        <taxon>Basidiomycota</taxon>
        <taxon>Agaricomycotina</taxon>
        <taxon>Agaricomycetes</taxon>
        <taxon>Agaricomycetidae</taxon>
        <taxon>Boletales</taxon>
        <taxon>Suillineae</taxon>
        <taxon>Suillaceae</taxon>
        <taxon>Suillus</taxon>
    </lineage>
</organism>
<name>A0A9P7D5X6_9AGAM</name>
<feature type="domain" description="Protein kinase" evidence="1">
    <location>
        <begin position="224"/>
        <end position="500"/>
    </location>
</feature>
<dbReference type="InterPro" id="IPR001245">
    <property type="entry name" value="Ser-Thr/Tyr_kinase_cat_dom"/>
</dbReference>
<dbReference type="OrthoDB" id="4062651at2759"/>
<dbReference type="AlphaFoldDB" id="A0A9P7D5X6"/>
<dbReference type="InterPro" id="IPR036537">
    <property type="entry name" value="Adaptor_Cbl_N_dom_sf"/>
</dbReference>
<dbReference type="InterPro" id="IPR008271">
    <property type="entry name" value="Ser/Thr_kinase_AS"/>
</dbReference>
<feature type="non-terminal residue" evidence="2">
    <location>
        <position position="500"/>
    </location>
</feature>
<keyword evidence="3" id="KW-1185">Reference proteome</keyword>
<dbReference type="GO" id="GO:0004672">
    <property type="term" value="F:protein kinase activity"/>
    <property type="evidence" value="ECO:0007669"/>
    <property type="project" value="InterPro"/>
</dbReference>
<sequence length="500" mass="55755">MANIAAQVVIGAAQTAAQLAPVPWLVPATGVLVALINMFATAEANKNGIIVLQDRCLSLMSIINKEGQNLSPDQQARLCSGAQGTLQNILNKMEPWCSMARVRLFLKQDELAGTIQQCHADISDCLIKLQVASHMSIHAWQTSFEASRARDKEDIVQYLGDIRNQQELMQVAQMQQAADLHQIMTLMQRNLPGQVPTTDRGMESNLYHIQHSSQSLLPNMHLRRGEVKRIGQYAVKGTGSADIWEGYYLNEEKVAIKILRAVHCEPQTLRRFKREVDIWKRVWEADRGEHILPFYGFCQNDGPFPYVVSPWMVNGTVDEYIKKYPTVDHYALVCTSFLKNVRCDVDSLQIKGICEGVNVLHSMTPPIVHGDLKASNIVVDANGNPLLADFGFAKVLEDVTGVNFTMSAGVSNSQRWLAPELCCDGGMLTTQSDIFAYGMTILEAIPWHNIRHTTHVIIKLSRGEMPPRPTDPAASGRGLDDRLWELVKSCWSAPEKRPST</sequence>
<dbReference type="InterPro" id="IPR011009">
    <property type="entry name" value="Kinase-like_dom_sf"/>
</dbReference>
<gene>
    <name evidence="2" type="ORF">EV702DRAFT_1000619</name>
</gene>
<proteinExistence type="predicted"/>
<dbReference type="PROSITE" id="PS00108">
    <property type="entry name" value="PROTEIN_KINASE_ST"/>
    <property type="match status" value="1"/>
</dbReference>
<keyword evidence="2" id="KW-0418">Kinase</keyword>
<dbReference type="GO" id="GO:0005737">
    <property type="term" value="C:cytoplasm"/>
    <property type="evidence" value="ECO:0007669"/>
    <property type="project" value="TreeGrafter"/>
</dbReference>
<dbReference type="Pfam" id="PF07714">
    <property type="entry name" value="PK_Tyr_Ser-Thr"/>
    <property type="match status" value="1"/>
</dbReference>
<dbReference type="Gene3D" id="1.10.510.10">
    <property type="entry name" value="Transferase(Phosphotransferase) domain 1"/>
    <property type="match status" value="1"/>
</dbReference>
<comment type="caution">
    <text evidence="2">The sequence shown here is derived from an EMBL/GenBank/DDBJ whole genome shotgun (WGS) entry which is preliminary data.</text>
</comment>
<dbReference type="SMART" id="SM00220">
    <property type="entry name" value="S_TKc"/>
    <property type="match status" value="1"/>
</dbReference>
<dbReference type="EMBL" id="JABBWD010000009">
    <property type="protein sequence ID" value="KAG1780197.1"/>
    <property type="molecule type" value="Genomic_DNA"/>
</dbReference>
<dbReference type="Gene3D" id="1.20.930.20">
    <property type="entry name" value="Adaptor protein Cbl, N-terminal domain"/>
    <property type="match status" value="1"/>
</dbReference>
<evidence type="ECO:0000313" key="2">
    <source>
        <dbReference type="EMBL" id="KAG1780197.1"/>
    </source>
</evidence>
<keyword evidence="2" id="KW-0808">Transferase</keyword>
<dbReference type="PROSITE" id="PS50011">
    <property type="entry name" value="PROTEIN_KINASE_DOM"/>
    <property type="match status" value="1"/>
</dbReference>
<evidence type="ECO:0000313" key="3">
    <source>
        <dbReference type="Proteomes" id="UP000714275"/>
    </source>
</evidence>
<dbReference type="Proteomes" id="UP000714275">
    <property type="component" value="Unassembled WGS sequence"/>
</dbReference>
<evidence type="ECO:0000259" key="1">
    <source>
        <dbReference type="PROSITE" id="PS50011"/>
    </source>
</evidence>
<dbReference type="SUPFAM" id="SSF56112">
    <property type="entry name" value="Protein kinase-like (PK-like)"/>
    <property type="match status" value="1"/>
</dbReference>